<comment type="caution">
    <text evidence="3">The sequence shown here is derived from an EMBL/GenBank/DDBJ whole genome shotgun (WGS) entry which is preliminary data.</text>
</comment>
<dbReference type="eggNOG" id="COG4469">
    <property type="taxonomic scope" value="Bacteria"/>
</dbReference>
<dbReference type="EMBL" id="AMSQ01000008">
    <property type="protein sequence ID" value="EKU48093.1"/>
    <property type="molecule type" value="Genomic_DNA"/>
</dbReference>
<feature type="domain" description="Competence protein CoiA-like N-terminal" evidence="2">
    <location>
        <begin position="19"/>
        <end position="53"/>
    </location>
</feature>
<dbReference type="Proteomes" id="UP000009885">
    <property type="component" value="Unassembled WGS sequence"/>
</dbReference>
<dbReference type="OrthoDB" id="3784230at2"/>
<dbReference type="RefSeq" id="WP_009383530.1">
    <property type="nucleotide sequence ID" value="NZ_AMSQ01000008.1"/>
</dbReference>
<evidence type="ECO:0000313" key="3">
    <source>
        <dbReference type="EMBL" id="EKU48093.1"/>
    </source>
</evidence>
<dbReference type="AlphaFoldDB" id="K9AL49"/>
<dbReference type="InterPro" id="IPR010330">
    <property type="entry name" value="CoiA_nuc"/>
</dbReference>
<dbReference type="PIRSF" id="PIRSF007487">
    <property type="entry name" value="Competence-induced_CoiA_bac"/>
    <property type="match status" value="1"/>
</dbReference>
<sequence length="326" mass="38268">MFVAKDSNEVLIHASHGIKSHSYFCPYCHHKVKLKQGSQKAWHFAHESLKLCNPIETIAHQDSKLILGDMCHKANLSYQIEPYLKPINRYPDLLIESHTVLEVQYSKVPISTIQERTRDYHKLGLNVIWLIKLCNKKGPIINLSTFESAFINPKSLKLYAFSLESREIIAYEHLQHIGGRKFIGHRQAVPLKHILKSEETPHSDTYKLSSNEILNLIKTCRRKNDVREENLSLMYQARLSDKAVVKHCGYIFPEQIYIRTHPVTWQLFVYKLHQEDRFDMYAFIKFLRFRDFYMKRPKKGEIASKLAQAYLNMLKQTLKRANSLIK</sequence>
<reference evidence="3 4" key="1">
    <citation type="journal article" date="2013" name="Genome Announc.">
        <title>Genome Sequence of Staphylococcus massiliensis Strain S46, Isolated from the Surface of Healthy Human Skin.</title>
        <authorList>
            <person name="Srivastav R."/>
            <person name="Singh A."/>
            <person name="Jangir P.K."/>
            <person name="Kumari C."/>
            <person name="Muduli S."/>
            <person name="Sharma R."/>
        </authorList>
    </citation>
    <scope>NUCLEOTIDE SEQUENCE [LARGE SCALE GENOMIC DNA]</scope>
    <source>
        <strain evidence="3 4">S46</strain>
    </source>
</reference>
<dbReference type="InterPro" id="IPR021176">
    <property type="entry name" value="Competence-induced_CoiA"/>
</dbReference>
<name>K9AL49_9STAP</name>
<dbReference type="Pfam" id="PF06054">
    <property type="entry name" value="CoiA_nuc"/>
    <property type="match status" value="1"/>
</dbReference>
<protein>
    <submittedName>
        <fullName evidence="3">Competence protein CoiA-like family protein</fullName>
    </submittedName>
</protein>
<accession>K9AL49</accession>
<evidence type="ECO:0000259" key="2">
    <source>
        <dbReference type="Pfam" id="PF25164"/>
    </source>
</evidence>
<dbReference type="InterPro" id="IPR057253">
    <property type="entry name" value="CoiA-like_N"/>
</dbReference>
<dbReference type="STRING" id="1229783.C273_06523"/>
<dbReference type="Pfam" id="PF25164">
    <property type="entry name" value="CoiA_N"/>
    <property type="match status" value="1"/>
</dbReference>
<feature type="domain" description="Competence protein CoiA nuclease-like" evidence="1">
    <location>
        <begin position="56"/>
        <end position="194"/>
    </location>
</feature>
<keyword evidence="4" id="KW-1185">Reference proteome</keyword>
<proteinExistence type="predicted"/>
<evidence type="ECO:0000313" key="4">
    <source>
        <dbReference type="Proteomes" id="UP000009885"/>
    </source>
</evidence>
<evidence type="ECO:0000259" key="1">
    <source>
        <dbReference type="Pfam" id="PF06054"/>
    </source>
</evidence>
<gene>
    <name evidence="3" type="ORF">C273_06523</name>
</gene>
<organism evidence="3 4">
    <name type="scientific">Staphylococcus massiliensis S46</name>
    <dbReference type="NCBI Taxonomy" id="1229783"/>
    <lineage>
        <taxon>Bacteria</taxon>
        <taxon>Bacillati</taxon>
        <taxon>Bacillota</taxon>
        <taxon>Bacilli</taxon>
        <taxon>Bacillales</taxon>
        <taxon>Staphylococcaceae</taxon>
        <taxon>Staphylococcus</taxon>
    </lineage>
</organism>
<dbReference type="PATRIC" id="fig|1229783.3.peg.1318"/>